<dbReference type="RefSeq" id="WP_138593304.1">
    <property type="nucleotide sequence ID" value="NZ_PNBX01000106.1"/>
</dbReference>
<evidence type="ECO:0000313" key="2">
    <source>
        <dbReference type="Proteomes" id="UP000307217"/>
    </source>
</evidence>
<dbReference type="OrthoDB" id="6316132at2"/>
<reference evidence="2" key="2">
    <citation type="submission" date="2019-06" db="EMBL/GenBank/DDBJ databases">
        <title>Co-occurence of chitin degradation, pigmentation and bioactivity in marine Pseudoalteromonas.</title>
        <authorList>
            <person name="Sonnenschein E.C."/>
            <person name="Bech P.K."/>
        </authorList>
    </citation>
    <scope>NUCLEOTIDE SEQUENCE [LARGE SCALE GENOMIC DNA]</scope>
    <source>
        <strain evidence="2">S3790</strain>
    </source>
</reference>
<dbReference type="Proteomes" id="UP000307217">
    <property type="component" value="Unassembled WGS sequence"/>
</dbReference>
<comment type="caution">
    <text evidence="1">The sequence shown here is derived from an EMBL/GenBank/DDBJ whole genome shotgun (WGS) entry which is preliminary data.</text>
</comment>
<dbReference type="EMBL" id="PNBX01000106">
    <property type="protein sequence ID" value="TMO64440.1"/>
    <property type="molecule type" value="Genomic_DNA"/>
</dbReference>
<protein>
    <submittedName>
        <fullName evidence="1">Uncharacterized protein</fullName>
    </submittedName>
</protein>
<proteinExistence type="predicted"/>
<name>A0A5S3V1N9_9GAMM</name>
<gene>
    <name evidence="1" type="ORF">CWC19_18385</name>
</gene>
<organism evidence="1 2">
    <name type="scientific">Pseudoalteromonas aurantia</name>
    <dbReference type="NCBI Taxonomy" id="43654"/>
    <lineage>
        <taxon>Bacteria</taxon>
        <taxon>Pseudomonadati</taxon>
        <taxon>Pseudomonadota</taxon>
        <taxon>Gammaproteobacteria</taxon>
        <taxon>Alteromonadales</taxon>
        <taxon>Pseudoalteromonadaceae</taxon>
        <taxon>Pseudoalteromonas</taxon>
    </lineage>
</organism>
<dbReference type="AlphaFoldDB" id="A0A5S3V1N9"/>
<accession>A0A5S3V1N9</accession>
<sequence>MSKVSLKQNAVRNISTSGRWLSIINASSNFVIDVVSVGTVVGAVGRQYDLEEVSEVNFINDTEQQLDVEYEVANIRITSTAGDNVKVTNALTIAAVQDTLNVRSENVSATGLNTLDDVVLNAGERVQLVSTNTLRHELLVKNTSANNSVVRIGGAQCDSQNGLEVVKGGTLSLNSAAAVYAYNTDTDKQAKLSVMEILQ</sequence>
<evidence type="ECO:0000313" key="1">
    <source>
        <dbReference type="EMBL" id="TMO64440.1"/>
    </source>
</evidence>
<reference evidence="1 2" key="1">
    <citation type="submission" date="2018-01" db="EMBL/GenBank/DDBJ databases">
        <authorList>
            <person name="Paulsen S."/>
            <person name="Gram L.K."/>
        </authorList>
    </citation>
    <scope>NUCLEOTIDE SEQUENCE [LARGE SCALE GENOMIC DNA]</scope>
    <source>
        <strain evidence="1 2">S3790</strain>
    </source>
</reference>